<dbReference type="SUPFAM" id="SSF55729">
    <property type="entry name" value="Acyl-CoA N-acyltransferases (Nat)"/>
    <property type="match status" value="1"/>
</dbReference>
<dbReference type="GO" id="GO:0008080">
    <property type="term" value="F:N-acetyltransferase activity"/>
    <property type="evidence" value="ECO:0007669"/>
    <property type="project" value="InterPro"/>
</dbReference>
<evidence type="ECO:0000256" key="1">
    <source>
        <dbReference type="ARBA" id="ARBA00009342"/>
    </source>
</evidence>
<comment type="caution">
    <text evidence="5">The sequence shown here is derived from an EMBL/GenBank/DDBJ whole genome shotgun (WGS) entry which is preliminary data.</text>
</comment>
<evidence type="ECO:0000313" key="6">
    <source>
        <dbReference type="Proteomes" id="UP001365542"/>
    </source>
</evidence>
<dbReference type="AlphaFoldDB" id="A0AAV9WZ07"/>
<dbReference type="Proteomes" id="UP001365542">
    <property type="component" value="Unassembled WGS sequence"/>
</dbReference>
<organism evidence="5 6">
    <name type="scientific">Orbilia ellipsospora</name>
    <dbReference type="NCBI Taxonomy" id="2528407"/>
    <lineage>
        <taxon>Eukaryota</taxon>
        <taxon>Fungi</taxon>
        <taxon>Dikarya</taxon>
        <taxon>Ascomycota</taxon>
        <taxon>Pezizomycotina</taxon>
        <taxon>Orbiliomycetes</taxon>
        <taxon>Orbiliales</taxon>
        <taxon>Orbiliaceae</taxon>
        <taxon>Orbilia</taxon>
    </lineage>
</organism>
<name>A0AAV9WZ07_9PEZI</name>
<dbReference type="Pfam" id="PF13302">
    <property type="entry name" value="Acetyltransf_3"/>
    <property type="match status" value="1"/>
</dbReference>
<accession>A0AAV9WZ07</accession>
<evidence type="ECO:0000313" key="5">
    <source>
        <dbReference type="EMBL" id="KAK6529079.1"/>
    </source>
</evidence>
<keyword evidence="3" id="KW-0012">Acyltransferase</keyword>
<dbReference type="PANTHER" id="PTHR13256">
    <property type="entry name" value="N-ACETYLTRANSFERASE 9"/>
    <property type="match status" value="1"/>
</dbReference>
<dbReference type="PROSITE" id="PS51186">
    <property type="entry name" value="GNAT"/>
    <property type="match status" value="1"/>
</dbReference>
<dbReference type="InterPro" id="IPR016181">
    <property type="entry name" value="Acyl_CoA_acyltransferase"/>
</dbReference>
<protein>
    <recommendedName>
        <fullName evidence="4">N-acetyltransferase domain-containing protein</fullName>
    </recommendedName>
</protein>
<evidence type="ECO:0000256" key="2">
    <source>
        <dbReference type="ARBA" id="ARBA00022679"/>
    </source>
</evidence>
<feature type="domain" description="N-acetyltransferase" evidence="4">
    <location>
        <begin position="34"/>
        <end position="220"/>
    </location>
</feature>
<keyword evidence="2" id="KW-0808">Transferase</keyword>
<keyword evidence="6" id="KW-1185">Reference proteome</keyword>
<dbReference type="PANTHER" id="PTHR13256:SF16">
    <property type="entry name" value="ALPHA_BETA-TUBULIN-N-ACETYLTRANSFERASE 9"/>
    <property type="match status" value="1"/>
</dbReference>
<dbReference type="EMBL" id="JAVHJO010000014">
    <property type="protein sequence ID" value="KAK6529079.1"/>
    <property type="molecule type" value="Genomic_DNA"/>
</dbReference>
<reference evidence="5 6" key="1">
    <citation type="submission" date="2019-10" db="EMBL/GenBank/DDBJ databases">
        <authorList>
            <person name="Palmer J.M."/>
        </authorList>
    </citation>
    <scope>NUCLEOTIDE SEQUENCE [LARGE SCALE GENOMIC DNA]</scope>
    <source>
        <strain evidence="5 6">TWF694</strain>
    </source>
</reference>
<sequence length="250" mass="28538">MKLNESVSIITNKLVLVPYEASHVATYSEWMSSEALREATASERLSLPEEYAMQKSWRQDADKLTFILSLPSNKIKSPTEGVRKECTVVEGIDDVPENLVGDVNLFLYEDDEDDEVEGQESGQVGMVGEVELMIARTEYQGQGLGKLAVLIFILYVLRHQEEILEQDSTRFVKGNKFKHLRVKIGSDNERSLGLFQKLGFKKCTDEPNVFGEFELRFSVTPMENVQEGVERMARDAGMEWMEEVLFQRRV</sequence>
<dbReference type="InterPro" id="IPR000182">
    <property type="entry name" value="GNAT_dom"/>
</dbReference>
<dbReference type="InterPro" id="IPR039135">
    <property type="entry name" value="NAT9-like"/>
</dbReference>
<dbReference type="Gene3D" id="3.40.630.30">
    <property type="match status" value="1"/>
</dbReference>
<evidence type="ECO:0000259" key="4">
    <source>
        <dbReference type="PROSITE" id="PS51186"/>
    </source>
</evidence>
<evidence type="ECO:0000256" key="3">
    <source>
        <dbReference type="ARBA" id="ARBA00023315"/>
    </source>
</evidence>
<proteinExistence type="inferred from homology"/>
<gene>
    <name evidence="5" type="ORF">TWF694_004297</name>
</gene>
<comment type="similarity">
    <text evidence="1">Belongs to the acetyltransferase family. GNAT subfamily.</text>
</comment>